<gene>
    <name evidence="5" type="ORF">BCR43DRAFT_493131</name>
</gene>
<proteinExistence type="predicted"/>
<dbReference type="GO" id="GO:0051321">
    <property type="term" value="P:meiotic cell cycle"/>
    <property type="evidence" value="ECO:0007669"/>
    <property type="project" value="TreeGrafter"/>
</dbReference>
<feature type="compositionally biased region" description="Polar residues" evidence="3">
    <location>
        <begin position="469"/>
        <end position="513"/>
    </location>
</feature>
<dbReference type="Gene3D" id="2.60.40.1390">
    <property type="entry name" value="NDT80 DNA-binding domain"/>
    <property type="match status" value="1"/>
</dbReference>
<dbReference type="PANTHER" id="PTHR35144:SF2">
    <property type="entry name" value="MEIOSIS-SPECIFIC TRANSCRIPTION FACTOR NDT80"/>
    <property type="match status" value="1"/>
</dbReference>
<feature type="compositionally biased region" description="Low complexity" evidence="3">
    <location>
        <begin position="311"/>
        <end position="333"/>
    </location>
</feature>
<comment type="caution">
    <text evidence="5">The sequence shown here is derived from an EMBL/GenBank/DDBJ whole genome shotgun (WGS) entry which is preliminary data.</text>
</comment>
<dbReference type="PANTHER" id="PTHR35144">
    <property type="entry name" value="MEIOSIS-SPECIFIC TRANSCRIPTION FACTOR NDT80"/>
    <property type="match status" value="1"/>
</dbReference>
<feature type="region of interest" description="Disordered" evidence="3">
    <location>
        <begin position="1"/>
        <end position="61"/>
    </location>
</feature>
<accession>A0A1X2HA25</accession>
<dbReference type="OrthoDB" id="2288358at2759"/>
<dbReference type="GO" id="GO:0045944">
    <property type="term" value="P:positive regulation of transcription by RNA polymerase II"/>
    <property type="evidence" value="ECO:0007669"/>
    <property type="project" value="TreeGrafter"/>
</dbReference>
<dbReference type="Proteomes" id="UP000242180">
    <property type="component" value="Unassembled WGS sequence"/>
</dbReference>
<organism evidence="5 6">
    <name type="scientific">Syncephalastrum racemosum</name>
    <name type="common">Filamentous fungus</name>
    <dbReference type="NCBI Taxonomy" id="13706"/>
    <lineage>
        <taxon>Eukaryota</taxon>
        <taxon>Fungi</taxon>
        <taxon>Fungi incertae sedis</taxon>
        <taxon>Mucoromycota</taxon>
        <taxon>Mucoromycotina</taxon>
        <taxon>Mucoromycetes</taxon>
        <taxon>Mucorales</taxon>
        <taxon>Syncephalastraceae</taxon>
        <taxon>Syncephalastrum</taxon>
    </lineage>
</organism>
<dbReference type="InterPro" id="IPR052605">
    <property type="entry name" value="Fungal_trans_regulator"/>
</dbReference>
<dbReference type="InParanoid" id="A0A1X2HA25"/>
<dbReference type="PROSITE" id="PS51517">
    <property type="entry name" value="NDT80"/>
    <property type="match status" value="1"/>
</dbReference>
<evidence type="ECO:0000256" key="3">
    <source>
        <dbReference type="SAM" id="MobiDB-lite"/>
    </source>
</evidence>
<dbReference type="EMBL" id="MCGN01000006">
    <property type="protein sequence ID" value="ORY95531.1"/>
    <property type="molecule type" value="Genomic_DNA"/>
</dbReference>
<evidence type="ECO:0000256" key="1">
    <source>
        <dbReference type="ARBA" id="ARBA00023125"/>
    </source>
</evidence>
<evidence type="ECO:0000256" key="2">
    <source>
        <dbReference type="PROSITE-ProRule" id="PRU00850"/>
    </source>
</evidence>
<feature type="region of interest" description="Disordered" evidence="3">
    <location>
        <begin position="283"/>
        <end position="366"/>
    </location>
</feature>
<dbReference type="GO" id="GO:0003677">
    <property type="term" value="F:DNA binding"/>
    <property type="evidence" value="ECO:0007669"/>
    <property type="project" value="UniProtKB-KW"/>
</dbReference>
<sequence>MSSQPTTPRPSVSDTKEDPRADLPPPNLQPLQRPVDDPASNGTPAAPGPLSTPTATSSTITTATTATAATHSQPAPSYPLHEPSPKFGATKYLGNLVAVDRATVIEARIQSKFDRGFFIADNDWTCYRRNYFQVSAAFTLNNFPQVFYHPEADIPCLVRDENEELHDVRGFRMGISARLADDDSTTITLIQHTAKRDKGPQLTPEPKPVVPNGDLTLYQGASAGNPQDQSVVTFERIQFKSATANNGKRRAAQQYYILNVELFARLHNEQLIKVASNRSAPLVVRGRSPGHYSNTAASPTDERRPSRTTKSSASANGAGSTGGTVVASSTSAVSERESEESSSAAASAGPAAANAPTGGTLPPQPVEYHHHYAAYDSHPPYHQHPYVDAMRAHDRTASAPSSGAVHYDYKYAASLYRHGEHGAWMDHHQQHPQSHQQQQRNGGGEYTALAPPTPYYGYYQTPFQHQRTASGSLMTPTSPSVMYNLDQQSSTSSPYTRPGLQSTMSYPPYSQQRETVREEKKEENPVN</sequence>
<feature type="compositionally biased region" description="Low complexity" evidence="3">
    <location>
        <begin position="43"/>
        <end position="61"/>
    </location>
</feature>
<dbReference type="SUPFAM" id="SSF49417">
    <property type="entry name" value="p53-like transcription factors"/>
    <property type="match status" value="1"/>
</dbReference>
<feature type="region of interest" description="Disordered" evidence="3">
    <location>
        <begin position="425"/>
        <end position="449"/>
    </location>
</feature>
<feature type="compositionally biased region" description="Low complexity" evidence="3">
    <location>
        <begin position="341"/>
        <end position="360"/>
    </location>
</feature>
<name>A0A1X2HA25_SYNRA</name>
<dbReference type="InterPro" id="IPR008967">
    <property type="entry name" value="p53-like_TF_DNA-bd_sf"/>
</dbReference>
<feature type="region of interest" description="Disordered" evidence="3">
    <location>
        <begin position="469"/>
        <end position="527"/>
    </location>
</feature>
<dbReference type="InterPro" id="IPR024061">
    <property type="entry name" value="NDT80_DNA-bd_dom"/>
</dbReference>
<keyword evidence="1 2" id="KW-0238">DNA-binding</keyword>
<reference evidence="5 6" key="1">
    <citation type="submission" date="2016-07" db="EMBL/GenBank/DDBJ databases">
        <title>Pervasive Adenine N6-methylation of Active Genes in Fungi.</title>
        <authorList>
            <consortium name="DOE Joint Genome Institute"/>
            <person name="Mondo S.J."/>
            <person name="Dannebaum R.O."/>
            <person name="Kuo R.C."/>
            <person name="Labutti K."/>
            <person name="Haridas S."/>
            <person name="Kuo A."/>
            <person name="Salamov A."/>
            <person name="Ahrendt S.R."/>
            <person name="Lipzen A."/>
            <person name="Sullivan W."/>
            <person name="Andreopoulos W.B."/>
            <person name="Clum A."/>
            <person name="Lindquist E."/>
            <person name="Daum C."/>
            <person name="Ramamoorthy G.K."/>
            <person name="Gryganskyi A."/>
            <person name="Culley D."/>
            <person name="Magnuson J.K."/>
            <person name="James T.Y."/>
            <person name="O'Malley M.A."/>
            <person name="Stajich J.E."/>
            <person name="Spatafora J.W."/>
            <person name="Visel A."/>
            <person name="Grigoriev I.V."/>
        </authorList>
    </citation>
    <scope>NUCLEOTIDE SEQUENCE [LARGE SCALE GENOMIC DNA]</scope>
    <source>
        <strain evidence="5 6">NRRL 2496</strain>
    </source>
</reference>
<dbReference type="InterPro" id="IPR037141">
    <property type="entry name" value="NDT80_DNA-bd_dom_sf"/>
</dbReference>
<dbReference type="AlphaFoldDB" id="A0A1X2HA25"/>
<dbReference type="GO" id="GO:0003700">
    <property type="term" value="F:DNA-binding transcription factor activity"/>
    <property type="evidence" value="ECO:0007669"/>
    <property type="project" value="UniProtKB-UniRule"/>
</dbReference>
<dbReference type="STRING" id="13706.A0A1X2HA25"/>
<feature type="domain" description="NDT80" evidence="4">
    <location>
        <begin position="40"/>
        <end position="296"/>
    </location>
</feature>
<feature type="DNA-binding region" description="NDT80" evidence="2">
    <location>
        <begin position="40"/>
        <end position="296"/>
    </location>
</feature>
<keyword evidence="6" id="KW-1185">Reference proteome</keyword>
<dbReference type="Pfam" id="PF05224">
    <property type="entry name" value="NDT80_PhoG"/>
    <property type="match status" value="1"/>
</dbReference>
<evidence type="ECO:0000259" key="4">
    <source>
        <dbReference type="PROSITE" id="PS51517"/>
    </source>
</evidence>
<protein>
    <recommendedName>
        <fullName evidence="4">NDT80 domain-containing protein</fullName>
    </recommendedName>
</protein>
<feature type="compositionally biased region" description="Polar residues" evidence="3">
    <location>
        <begin position="1"/>
        <end position="13"/>
    </location>
</feature>
<dbReference type="OMA" id="ARIQSKF"/>
<dbReference type="GO" id="GO:0000228">
    <property type="term" value="C:nuclear chromosome"/>
    <property type="evidence" value="ECO:0007669"/>
    <property type="project" value="TreeGrafter"/>
</dbReference>
<feature type="compositionally biased region" description="Basic and acidic residues" evidence="3">
    <location>
        <begin position="514"/>
        <end position="527"/>
    </location>
</feature>
<evidence type="ECO:0000313" key="5">
    <source>
        <dbReference type="EMBL" id="ORY95531.1"/>
    </source>
</evidence>
<evidence type="ECO:0000313" key="6">
    <source>
        <dbReference type="Proteomes" id="UP000242180"/>
    </source>
</evidence>